<accession>A0ABW3DUH7</accession>
<evidence type="ECO:0000313" key="5">
    <source>
        <dbReference type="Proteomes" id="UP001597024"/>
    </source>
</evidence>
<dbReference type="EMBL" id="JBHTHX010000616">
    <property type="protein sequence ID" value="MFD0886461.1"/>
    <property type="molecule type" value="Genomic_DNA"/>
</dbReference>
<reference evidence="5" key="1">
    <citation type="journal article" date="2019" name="Int. J. Syst. Evol. Microbiol.">
        <title>The Global Catalogue of Microorganisms (GCM) 10K type strain sequencing project: providing services to taxonomists for standard genome sequencing and annotation.</title>
        <authorList>
            <consortium name="The Broad Institute Genomics Platform"/>
            <consortium name="The Broad Institute Genome Sequencing Center for Infectious Disease"/>
            <person name="Wu L."/>
            <person name="Ma J."/>
        </authorList>
    </citation>
    <scope>NUCLEOTIDE SEQUENCE [LARGE SCALE GENOMIC DNA]</scope>
    <source>
        <strain evidence="5">CCUG 62974</strain>
    </source>
</reference>
<dbReference type="Pfam" id="PF08327">
    <property type="entry name" value="AHSA1"/>
    <property type="match status" value="1"/>
</dbReference>
<keyword evidence="5" id="KW-1185">Reference proteome</keyword>
<evidence type="ECO:0000256" key="1">
    <source>
        <dbReference type="ARBA" id="ARBA00006817"/>
    </source>
</evidence>
<dbReference type="InterPro" id="IPR013538">
    <property type="entry name" value="ASHA1/2-like_C"/>
</dbReference>
<comment type="similarity">
    <text evidence="1">Belongs to the AHA1 family.</text>
</comment>
<organism evidence="4 5">
    <name type="scientific">Streptosporangium algeriense</name>
    <dbReference type="NCBI Taxonomy" id="1682748"/>
    <lineage>
        <taxon>Bacteria</taxon>
        <taxon>Bacillati</taxon>
        <taxon>Actinomycetota</taxon>
        <taxon>Actinomycetes</taxon>
        <taxon>Streptosporangiales</taxon>
        <taxon>Streptosporangiaceae</taxon>
        <taxon>Streptosporangium</taxon>
    </lineage>
</organism>
<gene>
    <name evidence="4" type="ORF">ACFQ08_18105</name>
</gene>
<evidence type="ECO:0000313" key="4">
    <source>
        <dbReference type="EMBL" id="MFD0886461.1"/>
    </source>
</evidence>
<evidence type="ECO:0000256" key="2">
    <source>
        <dbReference type="SAM" id="MobiDB-lite"/>
    </source>
</evidence>
<protein>
    <submittedName>
        <fullName evidence="4">SRPBCC family protein</fullName>
    </submittedName>
</protein>
<feature type="domain" description="Activator of Hsp90 ATPase homologue 1/2-like C-terminal" evidence="3">
    <location>
        <begin position="35"/>
        <end position="146"/>
    </location>
</feature>
<dbReference type="Proteomes" id="UP001597024">
    <property type="component" value="Unassembled WGS sequence"/>
</dbReference>
<sequence length="214" mass="23477">MIETTHQINAVRRRVGTRTLDEGEARVTVISQTYDASVEDVWDACTNPERIPRWFMPVSGDLRLNGRYQLEGNAGGVIESCDPPKGFTATWEFGGGMSWIEVYLDAEPDGRTRFTLEHIAHVDDERWAEFGPGAVGVGWDLAFVGLALHLSSGQAVGQEEGMAWTLSEEGRRFIELSSQGWREASVAAGTDEAEARAAESRTTAFYAPPQAPEA</sequence>
<feature type="region of interest" description="Disordered" evidence="2">
    <location>
        <begin position="185"/>
        <end position="214"/>
    </location>
</feature>
<dbReference type="InterPro" id="IPR023393">
    <property type="entry name" value="START-like_dom_sf"/>
</dbReference>
<dbReference type="Gene3D" id="3.30.530.20">
    <property type="match status" value="1"/>
</dbReference>
<dbReference type="CDD" id="cd08899">
    <property type="entry name" value="SRPBCC_CalC_Aha1-like_6"/>
    <property type="match status" value="1"/>
</dbReference>
<dbReference type="SUPFAM" id="SSF55961">
    <property type="entry name" value="Bet v1-like"/>
    <property type="match status" value="1"/>
</dbReference>
<evidence type="ECO:0000259" key="3">
    <source>
        <dbReference type="Pfam" id="PF08327"/>
    </source>
</evidence>
<proteinExistence type="inferred from homology"/>
<name>A0ABW3DUH7_9ACTN</name>
<comment type="caution">
    <text evidence="4">The sequence shown here is derived from an EMBL/GenBank/DDBJ whole genome shotgun (WGS) entry which is preliminary data.</text>
</comment>